<feature type="compositionally biased region" description="Basic and acidic residues" evidence="2">
    <location>
        <begin position="95"/>
        <end position="105"/>
    </location>
</feature>
<proteinExistence type="predicted"/>
<keyword evidence="4" id="KW-1185">Reference proteome</keyword>
<evidence type="ECO:0000313" key="3">
    <source>
        <dbReference type="EMBL" id="KAK7896105.1"/>
    </source>
</evidence>
<evidence type="ECO:0000256" key="1">
    <source>
        <dbReference type="SAM" id="Coils"/>
    </source>
</evidence>
<feature type="compositionally biased region" description="Basic residues" evidence="2">
    <location>
        <begin position="150"/>
        <end position="164"/>
    </location>
</feature>
<feature type="coiled-coil region" evidence="1">
    <location>
        <begin position="20"/>
        <end position="68"/>
    </location>
</feature>
<dbReference type="EMBL" id="JBBPFD010000015">
    <property type="protein sequence ID" value="KAK7896105.1"/>
    <property type="molecule type" value="Genomic_DNA"/>
</dbReference>
<feature type="region of interest" description="Disordered" evidence="2">
    <location>
        <begin position="92"/>
        <end position="111"/>
    </location>
</feature>
<dbReference type="Proteomes" id="UP001460270">
    <property type="component" value="Unassembled WGS sequence"/>
</dbReference>
<dbReference type="AlphaFoldDB" id="A0AAW0NBX2"/>
<sequence>MAGSVKYHLDQIREKMAGLEKAWMMERKELMDRAARLEAKEKAWFEETKQLKETIRQLQREVDEMGQSQYQVQILQVENQNNHVVLQLKIASENQPREEEGDFPHGDNQVVLQKTGPQVKCVFEAPQANGGQNRKQAKGKPEPLNIRNNRTVKKKQKKNKKKRR</sequence>
<evidence type="ECO:0000256" key="2">
    <source>
        <dbReference type="SAM" id="MobiDB-lite"/>
    </source>
</evidence>
<accession>A0AAW0NBX2</accession>
<name>A0AAW0NBX2_9GOBI</name>
<protein>
    <submittedName>
        <fullName evidence="3">Uncharacterized protein</fullName>
    </submittedName>
</protein>
<keyword evidence="1" id="KW-0175">Coiled coil</keyword>
<feature type="region of interest" description="Disordered" evidence="2">
    <location>
        <begin position="123"/>
        <end position="164"/>
    </location>
</feature>
<gene>
    <name evidence="3" type="ORF">WMY93_021430</name>
</gene>
<reference evidence="4" key="1">
    <citation type="submission" date="2024-04" db="EMBL/GenBank/DDBJ databases">
        <title>Salinicola lusitanus LLJ914,a marine bacterium isolated from the Okinawa Trough.</title>
        <authorList>
            <person name="Li J."/>
        </authorList>
    </citation>
    <scope>NUCLEOTIDE SEQUENCE [LARGE SCALE GENOMIC DNA]</scope>
</reference>
<organism evidence="3 4">
    <name type="scientific">Mugilogobius chulae</name>
    <name type="common">yellowstripe goby</name>
    <dbReference type="NCBI Taxonomy" id="88201"/>
    <lineage>
        <taxon>Eukaryota</taxon>
        <taxon>Metazoa</taxon>
        <taxon>Chordata</taxon>
        <taxon>Craniata</taxon>
        <taxon>Vertebrata</taxon>
        <taxon>Euteleostomi</taxon>
        <taxon>Actinopterygii</taxon>
        <taxon>Neopterygii</taxon>
        <taxon>Teleostei</taxon>
        <taxon>Neoteleostei</taxon>
        <taxon>Acanthomorphata</taxon>
        <taxon>Gobiaria</taxon>
        <taxon>Gobiiformes</taxon>
        <taxon>Gobioidei</taxon>
        <taxon>Gobiidae</taxon>
        <taxon>Gobionellinae</taxon>
        <taxon>Mugilogobius</taxon>
    </lineage>
</organism>
<comment type="caution">
    <text evidence="3">The sequence shown here is derived from an EMBL/GenBank/DDBJ whole genome shotgun (WGS) entry which is preliminary data.</text>
</comment>
<evidence type="ECO:0000313" key="4">
    <source>
        <dbReference type="Proteomes" id="UP001460270"/>
    </source>
</evidence>